<dbReference type="GO" id="GO:0003735">
    <property type="term" value="F:structural constituent of ribosome"/>
    <property type="evidence" value="ECO:0007669"/>
    <property type="project" value="InterPro"/>
</dbReference>
<evidence type="ECO:0000256" key="3">
    <source>
        <dbReference type="ARBA" id="ARBA00022946"/>
    </source>
</evidence>
<evidence type="ECO:0000256" key="7">
    <source>
        <dbReference type="ARBA" id="ARBA00035190"/>
    </source>
</evidence>
<keyword evidence="11" id="KW-1185">Reference proteome</keyword>
<organism evidence="10 11">
    <name type="scientific">Armadillidium nasatum</name>
    <dbReference type="NCBI Taxonomy" id="96803"/>
    <lineage>
        <taxon>Eukaryota</taxon>
        <taxon>Metazoa</taxon>
        <taxon>Ecdysozoa</taxon>
        <taxon>Arthropoda</taxon>
        <taxon>Crustacea</taxon>
        <taxon>Multicrustacea</taxon>
        <taxon>Malacostraca</taxon>
        <taxon>Eumalacostraca</taxon>
        <taxon>Peracarida</taxon>
        <taxon>Isopoda</taxon>
        <taxon>Oniscidea</taxon>
        <taxon>Crinocheta</taxon>
        <taxon>Armadillidiidae</taxon>
        <taxon>Armadillidium</taxon>
    </lineage>
</organism>
<evidence type="ECO:0000256" key="5">
    <source>
        <dbReference type="ARBA" id="ARBA00023128"/>
    </source>
</evidence>
<reference evidence="10 11" key="1">
    <citation type="journal article" date="2019" name="PLoS Biol.">
        <title>Sex chromosomes control vertical transmission of feminizing Wolbachia symbionts in an isopod.</title>
        <authorList>
            <person name="Becking T."/>
            <person name="Chebbi M.A."/>
            <person name="Giraud I."/>
            <person name="Moumen B."/>
            <person name="Laverre T."/>
            <person name="Caubet Y."/>
            <person name="Peccoud J."/>
            <person name="Gilbert C."/>
            <person name="Cordaux R."/>
        </authorList>
    </citation>
    <scope>NUCLEOTIDE SEQUENCE [LARGE SCALE GENOMIC DNA]</scope>
    <source>
        <strain evidence="10">ANa2</strain>
        <tissue evidence="10">Whole body excluding digestive tract and cuticle</tissue>
    </source>
</reference>
<gene>
    <name evidence="10" type="primary">MRPL46</name>
    <name evidence="10" type="ORF">Anas_12179</name>
</gene>
<dbReference type="PANTHER" id="PTHR13124">
    <property type="entry name" value="39S RIBOSOMAL PROTEIN L46, MITOCHONDRIAL PRECURSOR-RELATED"/>
    <property type="match status" value="1"/>
</dbReference>
<keyword evidence="6" id="KW-0687">Ribonucleoprotein</keyword>
<name>A0A5N5TEA3_9CRUS</name>
<keyword evidence="5" id="KW-0496">Mitochondrion</keyword>
<keyword evidence="4 10" id="KW-0689">Ribosomal protein</keyword>
<dbReference type="InterPro" id="IPR021757">
    <property type="entry name" value="Ribosomal_mL46_N"/>
</dbReference>
<keyword evidence="3" id="KW-0809">Transit peptide</keyword>
<comment type="subcellular location">
    <subcellularLocation>
        <location evidence="1">Mitochondrion</location>
    </subcellularLocation>
</comment>
<accession>A0A5N5TEA3</accession>
<comment type="similarity">
    <text evidence="2">Belongs to the mitochondrion-specific ribosomal protein mL46 family.</text>
</comment>
<evidence type="ECO:0000256" key="6">
    <source>
        <dbReference type="ARBA" id="ARBA00023274"/>
    </source>
</evidence>
<evidence type="ECO:0000256" key="8">
    <source>
        <dbReference type="ARBA" id="ARBA00035534"/>
    </source>
</evidence>
<dbReference type="Pfam" id="PF11788">
    <property type="entry name" value="MRP-L46"/>
    <property type="match status" value="1"/>
</dbReference>
<comment type="caution">
    <text evidence="10">The sequence shown here is derived from an EMBL/GenBank/DDBJ whole genome shotgun (WGS) entry which is preliminary data.</text>
</comment>
<evidence type="ECO:0000313" key="10">
    <source>
        <dbReference type="EMBL" id="KAB7504557.1"/>
    </source>
</evidence>
<dbReference type="SUPFAM" id="SSF55811">
    <property type="entry name" value="Nudix"/>
    <property type="match status" value="1"/>
</dbReference>
<dbReference type="Proteomes" id="UP000326759">
    <property type="component" value="Unassembled WGS sequence"/>
</dbReference>
<dbReference type="InterPro" id="IPR015797">
    <property type="entry name" value="NUDIX_hydrolase-like_dom_sf"/>
</dbReference>
<evidence type="ECO:0000256" key="1">
    <source>
        <dbReference type="ARBA" id="ARBA00004173"/>
    </source>
</evidence>
<dbReference type="FunFam" id="3.90.79.10:FF:000018">
    <property type="entry name" value="39S ribosomal protein L46, mitochondrial"/>
    <property type="match status" value="1"/>
</dbReference>
<evidence type="ECO:0000256" key="2">
    <source>
        <dbReference type="ARBA" id="ARBA00009070"/>
    </source>
</evidence>
<dbReference type="PANTHER" id="PTHR13124:SF12">
    <property type="entry name" value="LARGE RIBOSOMAL SUBUNIT PROTEIN ML46"/>
    <property type="match status" value="1"/>
</dbReference>
<sequence length="286" mass="32688">MLQICSKFRHCLIPHLQKSCLNNLKQIGTASAVANSTNAEPEWQLIAATCISRSPIITAELTPMEKEYKELVEQREFEQSLQSDHELRLIEDKIKIDLMSMQDRDLVEIEEVSSQTGTEFEDASVAELESHQFGSRVTDADKLNDMTSLNRALDRSLYLTISQKLGSQHQWVFPQTKWIPGETLRQSCERIVKDICGSKIKVKILGNSPCGFYKYKYSKEMRKDEGFIGAKVFFFTGHVLAFDTQGKLDINKDIFSDYLWLTQDELSTKLGKSYYQAVSSFIISDQ</sequence>
<dbReference type="AlphaFoldDB" id="A0A5N5TEA3"/>
<proteinExistence type="inferred from homology"/>
<dbReference type="GO" id="GO:0005762">
    <property type="term" value="C:mitochondrial large ribosomal subunit"/>
    <property type="evidence" value="ECO:0007669"/>
    <property type="project" value="TreeGrafter"/>
</dbReference>
<dbReference type="CDD" id="cd04661">
    <property type="entry name" value="NUDIX_MRP_L46"/>
    <property type="match status" value="1"/>
</dbReference>
<dbReference type="GO" id="GO:0005743">
    <property type="term" value="C:mitochondrial inner membrane"/>
    <property type="evidence" value="ECO:0007669"/>
    <property type="project" value="UniProtKB-ARBA"/>
</dbReference>
<dbReference type="OrthoDB" id="194611at2759"/>
<dbReference type="InterPro" id="IPR033650">
    <property type="entry name" value="Ribosomal_mL46_NUDIX"/>
</dbReference>
<dbReference type="InterPro" id="IPR040008">
    <property type="entry name" value="Ribosomal_mL46"/>
</dbReference>
<evidence type="ECO:0000313" key="11">
    <source>
        <dbReference type="Proteomes" id="UP000326759"/>
    </source>
</evidence>
<feature type="domain" description="Large ribosomal subunit protein mL46 N-terminal" evidence="9">
    <location>
        <begin position="43"/>
        <end position="141"/>
    </location>
</feature>
<dbReference type="Gene3D" id="3.90.79.10">
    <property type="entry name" value="Nucleoside Triphosphate Pyrophosphohydrolase"/>
    <property type="match status" value="1"/>
</dbReference>
<evidence type="ECO:0000256" key="4">
    <source>
        <dbReference type="ARBA" id="ARBA00022980"/>
    </source>
</evidence>
<evidence type="ECO:0000259" key="9">
    <source>
        <dbReference type="Pfam" id="PF11788"/>
    </source>
</evidence>
<protein>
    <recommendedName>
        <fullName evidence="7">Large ribosomal subunit protein mL46</fullName>
    </recommendedName>
    <alternativeName>
        <fullName evidence="8">39S ribosomal protein L46, mitochondrial</fullName>
    </alternativeName>
</protein>
<dbReference type="EMBL" id="SEYY01002866">
    <property type="protein sequence ID" value="KAB7504557.1"/>
    <property type="molecule type" value="Genomic_DNA"/>
</dbReference>